<dbReference type="PANTHER" id="PTHR46165">
    <property type="entry name" value="SET AND MYND DOMAIN-CONTAINING PROTEIN 4"/>
    <property type="match status" value="1"/>
</dbReference>
<dbReference type="InterPro" id="IPR002893">
    <property type="entry name" value="Znf_MYND"/>
</dbReference>
<reference evidence="10 11" key="1">
    <citation type="submission" date="2020-12" db="EMBL/GenBank/DDBJ databases">
        <title>Metabolic potential, ecology and presence of endohyphal bacteria is reflected in genomic diversity of Mucoromycotina.</title>
        <authorList>
            <person name="Muszewska A."/>
            <person name="Okrasinska A."/>
            <person name="Steczkiewicz K."/>
            <person name="Drgas O."/>
            <person name="Orlowska M."/>
            <person name="Perlinska-Lenart U."/>
            <person name="Aleksandrzak-Piekarczyk T."/>
            <person name="Szatraj K."/>
            <person name="Zielenkiewicz U."/>
            <person name="Pilsyk S."/>
            <person name="Malc E."/>
            <person name="Mieczkowski P."/>
            <person name="Kruszewska J.S."/>
            <person name="Biernat P."/>
            <person name="Pawlowska J."/>
        </authorList>
    </citation>
    <scope>NUCLEOTIDE SEQUENCE [LARGE SCALE GENOMIC DNA]</scope>
    <source>
        <strain evidence="10 11">CBS 142.35</strain>
    </source>
</reference>
<proteinExistence type="predicted"/>
<evidence type="ECO:0000256" key="7">
    <source>
        <dbReference type="PROSITE-ProRule" id="PRU00134"/>
    </source>
</evidence>
<dbReference type="GO" id="GO:0008270">
    <property type="term" value="F:zinc ion binding"/>
    <property type="evidence" value="ECO:0007669"/>
    <property type="project" value="UniProtKB-KW"/>
</dbReference>
<evidence type="ECO:0000256" key="5">
    <source>
        <dbReference type="ARBA" id="ARBA00022771"/>
    </source>
</evidence>
<evidence type="ECO:0008006" key="12">
    <source>
        <dbReference type="Google" id="ProtNLM"/>
    </source>
</evidence>
<dbReference type="GO" id="GO:0032259">
    <property type="term" value="P:methylation"/>
    <property type="evidence" value="ECO:0007669"/>
    <property type="project" value="UniProtKB-KW"/>
</dbReference>
<keyword evidence="3" id="KW-0949">S-adenosyl-L-methionine</keyword>
<accession>A0A8H7SEU9</accession>
<comment type="caution">
    <text evidence="10">The sequence shown here is derived from an EMBL/GenBank/DDBJ whole genome shotgun (WGS) entry which is preliminary data.</text>
</comment>
<evidence type="ECO:0000256" key="2">
    <source>
        <dbReference type="ARBA" id="ARBA00022679"/>
    </source>
</evidence>
<keyword evidence="2" id="KW-0808">Transferase</keyword>
<name>A0A8H7SEU9_9FUNG</name>
<evidence type="ECO:0000313" key="10">
    <source>
        <dbReference type="EMBL" id="KAG2226981.1"/>
    </source>
</evidence>
<keyword evidence="4" id="KW-0479">Metal-binding</keyword>
<dbReference type="Proteomes" id="UP000646827">
    <property type="component" value="Unassembled WGS sequence"/>
</dbReference>
<dbReference type="OrthoDB" id="265717at2759"/>
<organism evidence="10 11">
    <name type="scientific">Circinella minor</name>
    <dbReference type="NCBI Taxonomy" id="1195481"/>
    <lineage>
        <taxon>Eukaryota</taxon>
        <taxon>Fungi</taxon>
        <taxon>Fungi incertae sedis</taxon>
        <taxon>Mucoromycota</taxon>
        <taxon>Mucoromycotina</taxon>
        <taxon>Mucoromycetes</taxon>
        <taxon>Mucorales</taxon>
        <taxon>Lichtheimiaceae</taxon>
        <taxon>Circinella</taxon>
    </lineage>
</organism>
<dbReference type="PROSITE" id="PS50280">
    <property type="entry name" value="SET"/>
    <property type="match status" value="1"/>
</dbReference>
<dbReference type="SUPFAM" id="SSF82199">
    <property type="entry name" value="SET domain"/>
    <property type="match status" value="1"/>
</dbReference>
<dbReference type="Gene3D" id="1.10.220.160">
    <property type="match status" value="1"/>
</dbReference>
<dbReference type="Gene3D" id="2.170.270.10">
    <property type="entry name" value="SET domain"/>
    <property type="match status" value="1"/>
</dbReference>
<dbReference type="AlphaFoldDB" id="A0A8H7SEU9"/>
<dbReference type="InterPro" id="IPR001214">
    <property type="entry name" value="SET_dom"/>
</dbReference>
<dbReference type="GO" id="GO:0005634">
    <property type="term" value="C:nucleus"/>
    <property type="evidence" value="ECO:0007669"/>
    <property type="project" value="TreeGrafter"/>
</dbReference>
<dbReference type="PANTHER" id="PTHR46165:SF2">
    <property type="entry name" value="SET AND MYND DOMAIN-CONTAINING PROTEIN 4"/>
    <property type="match status" value="1"/>
</dbReference>
<feature type="domain" description="SET" evidence="8">
    <location>
        <begin position="35"/>
        <end position="285"/>
    </location>
</feature>
<keyword evidence="6" id="KW-0862">Zinc</keyword>
<dbReference type="InterPro" id="IPR052097">
    <property type="entry name" value="SET-MYND_domain_protein"/>
</dbReference>
<evidence type="ECO:0000259" key="9">
    <source>
        <dbReference type="PROSITE" id="PS50865"/>
    </source>
</evidence>
<dbReference type="GO" id="GO:0005737">
    <property type="term" value="C:cytoplasm"/>
    <property type="evidence" value="ECO:0007669"/>
    <property type="project" value="TreeGrafter"/>
</dbReference>
<dbReference type="GO" id="GO:0042826">
    <property type="term" value="F:histone deacetylase binding"/>
    <property type="evidence" value="ECO:0007669"/>
    <property type="project" value="TreeGrafter"/>
</dbReference>
<keyword evidence="11" id="KW-1185">Reference proteome</keyword>
<evidence type="ECO:0000256" key="3">
    <source>
        <dbReference type="ARBA" id="ARBA00022691"/>
    </source>
</evidence>
<dbReference type="Gene3D" id="6.10.140.2220">
    <property type="match status" value="1"/>
</dbReference>
<dbReference type="EMBL" id="JAEPRB010000011">
    <property type="protein sequence ID" value="KAG2226981.1"/>
    <property type="molecule type" value="Genomic_DNA"/>
</dbReference>
<evidence type="ECO:0000256" key="1">
    <source>
        <dbReference type="ARBA" id="ARBA00022603"/>
    </source>
</evidence>
<sequence>MDFHFSLNDVSPYTKRLTPAHIDYRIWPPLPNESATWHNARIENHVGANQHGCSVMSTDKIRSGEIVIQEYPQIKHLNQSIINYRCSQCFRRNARIYCRTKNCPWDLHFCNKQCEARHWSTGHKWLCHFPELSKYIDMTQDNFQFHTGETPMILKAYFFSAQSRIPSLVSNISKHTASDRKKYREKAQLIAAVLHLIRDDAIDELIEIQGQIRCNTIAIRETNHECGINEHLGKAIYLSASKMNHSCDPNAIAYFGKDPGHDPCLLRVRTSRDIPSKQQVCISYGFLAAKHEQSARKNSLNMLYFFNCKCEACQAGNVENPAAYIYQCQFCPTGRLASGEKYCKACNGRIDWMRIAMIEQKADEYVEEGKILKASKLQEIIYHKSSLNWGEAMDKLGEHYAMKENYDMAAQCIMASLTAVRDTFGATSIETSRELKKLASLIYINLSTELSSLRHIYDNAKNIVKEAIRVYKALGLDEQNGTEFEELRKMQMILVDIA</sequence>
<evidence type="ECO:0000259" key="8">
    <source>
        <dbReference type="PROSITE" id="PS50280"/>
    </source>
</evidence>
<dbReference type="GO" id="GO:0008168">
    <property type="term" value="F:methyltransferase activity"/>
    <property type="evidence" value="ECO:0007669"/>
    <property type="project" value="UniProtKB-KW"/>
</dbReference>
<dbReference type="PROSITE" id="PS50865">
    <property type="entry name" value="ZF_MYND_2"/>
    <property type="match status" value="1"/>
</dbReference>
<protein>
    <recommendedName>
        <fullName evidence="12">SET domain-containing protein</fullName>
    </recommendedName>
</protein>
<evidence type="ECO:0000313" key="11">
    <source>
        <dbReference type="Proteomes" id="UP000646827"/>
    </source>
</evidence>
<evidence type="ECO:0000256" key="4">
    <source>
        <dbReference type="ARBA" id="ARBA00022723"/>
    </source>
</evidence>
<dbReference type="Pfam" id="PF00856">
    <property type="entry name" value="SET"/>
    <property type="match status" value="1"/>
</dbReference>
<gene>
    <name evidence="10" type="ORF">INT45_006388</name>
</gene>
<dbReference type="InterPro" id="IPR046341">
    <property type="entry name" value="SET_dom_sf"/>
</dbReference>
<evidence type="ECO:0000256" key="6">
    <source>
        <dbReference type="ARBA" id="ARBA00022833"/>
    </source>
</evidence>
<feature type="domain" description="MYND-type" evidence="9">
    <location>
        <begin position="86"/>
        <end position="127"/>
    </location>
</feature>
<keyword evidence="1" id="KW-0489">Methyltransferase</keyword>
<keyword evidence="5 7" id="KW-0863">Zinc-finger</keyword>